<organism evidence="2 3">
    <name type="scientific">Clostridium intestinale URNW</name>
    <dbReference type="NCBI Taxonomy" id="1294142"/>
    <lineage>
        <taxon>Bacteria</taxon>
        <taxon>Bacillati</taxon>
        <taxon>Bacillota</taxon>
        <taxon>Clostridia</taxon>
        <taxon>Eubacteriales</taxon>
        <taxon>Clostridiaceae</taxon>
        <taxon>Clostridium</taxon>
    </lineage>
</organism>
<evidence type="ECO:0000313" key="2">
    <source>
        <dbReference type="EMBL" id="ERK31347.1"/>
    </source>
</evidence>
<feature type="signal peptide" evidence="1">
    <location>
        <begin position="1"/>
        <end position="21"/>
    </location>
</feature>
<dbReference type="PROSITE" id="PS51257">
    <property type="entry name" value="PROKAR_LIPOPROTEIN"/>
    <property type="match status" value="1"/>
</dbReference>
<keyword evidence="3" id="KW-1185">Reference proteome</keyword>
<name>U2N751_9CLOT</name>
<evidence type="ECO:0000313" key="3">
    <source>
        <dbReference type="Proteomes" id="UP000016721"/>
    </source>
</evidence>
<dbReference type="OrthoDB" id="1908027at2"/>
<accession>U2N751</accession>
<dbReference type="EMBL" id="APJA01000012">
    <property type="protein sequence ID" value="ERK31347.1"/>
    <property type="molecule type" value="Genomic_DNA"/>
</dbReference>
<comment type="caution">
    <text evidence="2">The sequence shown here is derived from an EMBL/GenBank/DDBJ whole genome shotgun (WGS) entry which is preliminary data.</text>
</comment>
<dbReference type="HOGENOM" id="CLU_1347078_0_0_9"/>
<dbReference type="STRING" id="1294142.CINTURNW_2489"/>
<evidence type="ECO:0000256" key="1">
    <source>
        <dbReference type="SAM" id="SignalP"/>
    </source>
</evidence>
<protein>
    <submittedName>
        <fullName evidence="2">Peptidase M56 BlaR1</fullName>
    </submittedName>
</protein>
<dbReference type="Proteomes" id="UP000016721">
    <property type="component" value="Unassembled WGS sequence"/>
</dbReference>
<dbReference type="RefSeq" id="WP_021802478.1">
    <property type="nucleotide sequence ID" value="NZ_KI273145.1"/>
</dbReference>
<dbReference type="PATRIC" id="fig|1294142.3.peg.2571"/>
<keyword evidence="1" id="KW-0732">Signal</keyword>
<sequence>MVRFSSIVLISLLLIGCTNTAGVSQSIEVPKTIEDTPKGDIILEPTQAKWTLDTNMGADMPSIYYATDDIIIFHGSFGLFVYDLNKETITNSLDVISIGCSYTQGDAFCTVTVSEDGKVVQLHPENSTRMYTYNISENTLVESDYVPLKNLFKGKFVESGNVIDNKINSLSYSAVVFDSGEYGYLLAKDFSLRELEYVSGEKHYTLFK</sequence>
<dbReference type="eggNOG" id="ENOG5033T1B">
    <property type="taxonomic scope" value="Bacteria"/>
</dbReference>
<gene>
    <name evidence="2" type="ORF">CINTURNW_2489</name>
</gene>
<proteinExistence type="predicted"/>
<dbReference type="AlphaFoldDB" id="U2N751"/>
<feature type="chain" id="PRO_5038441168" evidence="1">
    <location>
        <begin position="22"/>
        <end position="208"/>
    </location>
</feature>
<reference evidence="2 3" key="1">
    <citation type="journal article" date="2013" name="Genome Announc.">
        <title>Draft Genome Sequence of the Hydrogen- and Ethanol-Producing Bacterium Clostridium intestinale Strain URNW.</title>
        <authorList>
            <person name="Lal S."/>
            <person name="Ramachandran U."/>
            <person name="Zhang X."/>
            <person name="Sparling R."/>
            <person name="Levin D.B."/>
        </authorList>
    </citation>
    <scope>NUCLEOTIDE SEQUENCE [LARGE SCALE GENOMIC DNA]</scope>
    <source>
        <strain evidence="2 3">URNW</strain>
    </source>
</reference>